<evidence type="ECO:0000313" key="3">
    <source>
        <dbReference type="Proteomes" id="UP000824890"/>
    </source>
</evidence>
<reference evidence="2 3" key="1">
    <citation type="submission" date="2021-05" db="EMBL/GenBank/DDBJ databases">
        <title>Genome Assembly of Synthetic Allotetraploid Brassica napus Reveals Homoeologous Exchanges between Subgenomes.</title>
        <authorList>
            <person name="Davis J.T."/>
        </authorList>
    </citation>
    <scope>NUCLEOTIDE SEQUENCE [LARGE SCALE GENOMIC DNA]</scope>
    <source>
        <strain evidence="3">cv. Da-Ae</strain>
        <tissue evidence="2">Seedling</tissue>
    </source>
</reference>
<protein>
    <submittedName>
        <fullName evidence="2">Uncharacterized protein</fullName>
    </submittedName>
</protein>
<evidence type="ECO:0000313" key="2">
    <source>
        <dbReference type="EMBL" id="KAH0909874.1"/>
    </source>
</evidence>
<evidence type="ECO:0000256" key="1">
    <source>
        <dbReference type="SAM" id="Phobius"/>
    </source>
</evidence>
<dbReference type="Proteomes" id="UP000824890">
    <property type="component" value="Unassembled WGS sequence"/>
</dbReference>
<feature type="transmembrane region" description="Helical" evidence="1">
    <location>
        <begin position="78"/>
        <end position="97"/>
    </location>
</feature>
<keyword evidence="1" id="KW-0472">Membrane</keyword>
<accession>A0ABQ8BYK3</accession>
<keyword evidence="1" id="KW-1133">Transmembrane helix</keyword>
<feature type="transmembrane region" description="Helical" evidence="1">
    <location>
        <begin position="445"/>
        <end position="467"/>
    </location>
</feature>
<comment type="caution">
    <text evidence="2">The sequence shown here is derived from an EMBL/GenBank/DDBJ whole genome shotgun (WGS) entry which is preliminary data.</text>
</comment>
<feature type="non-terminal residue" evidence="2">
    <location>
        <position position="1"/>
    </location>
</feature>
<dbReference type="EMBL" id="JAGKQM010000009">
    <property type="protein sequence ID" value="KAH0909874.1"/>
    <property type="molecule type" value="Genomic_DNA"/>
</dbReference>
<keyword evidence="3" id="KW-1185">Reference proteome</keyword>
<feature type="transmembrane region" description="Helical" evidence="1">
    <location>
        <begin position="40"/>
        <end position="66"/>
    </location>
</feature>
<keyword evidence="1" id="KW-0812">Transmembrane</keyword>
<proteinExistence type="predicted"/>
<gene>
    <name evidence="2" type="ORF">HID58_033195</name>
</gene>
<sequence>HAYPSFESLSGTESKAPFLLAFSDAGSGLALRRRRCSTPFITFFIVHSISAVLFSLVPFYSAPYLLPSSTIPIRLGSLWLYSSTITIFTFISAARCLHPLRSRNAISTHRIRHRFSSSVRTVKAPTPDLSLPLTALTIDRGPPVGHRNVPTTGVNFDMRASTVYKSGSSDIAMAFACDCVWLGQAHILAYESPISNPVQLTFTFIVRELCLRHLSTSTPPLDITGFLASSPVLPTPFLFAVSTMQECGFARFDHYVIAASLSHYVCFKHDGSSQSHLLATPLLLCLHHITPSQSTVLGSLAHVVPYSTGLHWRVEILFHQIHDLIVCRSVNDGLSARSTHDAVTASISSQTRVSVTSPLHGLISVSANHCHRPSSCCDDFHFPAGEGFHLLWRTFRVLPATASGPSSDPGIFTDRFQPFLKSICWSIFNVCVFLRTWALGLQVKLLFGFLLCLATSIFRLVLVFFVYQFTVEFSFGYN</sequence>
<name>A0ABQ8BYK3_BRANA</name>
<organism evidence="2 3">
    <name type="scientific">Brassica napus</name>
    <name type="common">Rape</name>
    <dbReference type="NCBI Taxonomy" id="3708"/>
    <lineage>
        <taxon>Eukaryota</taxon>
        <taxon>Viridiplantae</taxon>
        <taxon>Streptophyta</taxon>
        <taxon>Embryophyta</taxon>
        <taxon>Tracheophyta</taxon>
        <taxon>Spermatophyta</taxon>
        <taxon>Magnoliopsida</taxon>
        <taxon>eudicotyledons</taxon>
        <taxon>Gunneridae</taxon>
        <taxon>Pentapetalae</taxon>
        <taxon>rosids</taxon>
        <taxon>malvids</taxon>
        <taxon>Brassicales</taxon>
        <taxon>Brassicaceae</taxon>
        <taxon>Brassiceae</taxon>
        <taxon>Brassica</taxon>
    </lineage>
</organism>